<protein>
    <submittedName>
        <fullName evidence="1">Uncharacterized protein</fullName>
    </submittedName>
</protein>
<gene>
    <name evidence="1" type="ORF">EVAR_29430_1</name>
</gene>
<reference evidence="1 2" key="1">
    <citation type="journal article" date="2019" name="Commun. Biol.">
        <title>The bagworm genome reveals a unique fibroin gene that provides high tensile strength.</title>
        <authorList>
            <person name="Kono N."/>
            <person name="Nakamura H."/>
            <person name="Ohtoshi R."/>
            <person name="Tomita M."/>
            <person name="Numata K."/>
            <person name="Arakawa K."/>
        </authorList>
    </citation>
    <scope>NUCLEOTIDE SEQUENCE [LARGE SCALE GENOMIC DNA]</scope>
</reference>
<keyword evidence="2" id="KW-1185">Reference proteome</keyword>
<evidence type="ECO:0000313" key="1">
    <source>
        <dbReference type="EMBL" id="GBP42075.1"/>
    </source>
</evidence>
<dbReference type="Proteomes" id="UP000299102">
    <property type="component" value="Unassembled WGS sequence"/>
</dbReference>
<dbReference type="EMBL" id="BGZK01000411">
    <property type="protein sequence ID" value="GBP42075.1"/>
    <property type="molecule type" value="Genomic_DNA"/>
</dbReference>
<organism evidence="1 2">
    <name type="scientific">Eumeta variegata</name>
    <name type="common">Bagworm moth</name>
    <name type="synonym">Eumeta japonica</name>
    <dbReference type="NCBI Taxonomy" id="151549"/>
    <lineage>
        <taxon>Eukaryota</taxon>
        <taxon>Metazoa</taxon>
        <taxon>Ecdysozoa</taxon>
        <taxon>Arthropoda</taxon>
        <taxon>Hexapoda</taxon>
        <taxon>Insecta</taxon>
        <taxon>Pterygota</taxon>
        <taxon>Neoptera</taxon>
        <taxon>Endopterygota</taxon>
        <taxon>Lepidoptera</taxon>
        <taxon>Glossata</taxon>
        <taxon>Ditrysia</taxon>
        <taxon>Tineoidea</taxon>
        <taxon>Psychidae</taxon>
        <taxon>Oiketicinae</taxon>
        <taxon>Eumeta</taxon>
    </lineage>
</organism>
<comment type="caution">
    <text evidence="1">The sequence shown here is derived from an EMBL/GenBank/DDBJ whole genome shotgun (WGS) entry which is preliminary data.</text>
</comment>
<name>A0A4C1VW83_EUMVA</name>
<dbReference type="AlphaFoldDB" id="A0A4C1VW83"/>
<evidence type="ECO:0000313" key="2">
    <source>
        <dbReference type="Proteomes" id="UP000299102"/>
    </source>
</evidence>
<proteinExistence type="predicted"/>
<accession>A0A4C1VW83</accession>
<sequence>MKTVYAECNTASLTDCRSLAVTAVTIAGDVIAGMYAHAYTRWCPHARTQPCIAHNMLKRKAVLIDAALETDHAICISPPNAAGHEYFSRRGRRLVKSSTFRDRGYRSAFERRESGTGSTAPCGRRL</sequence>